<evidence type="ECO:0000313" key="2">
    <source>
        <dbReference type="Proteomes" id="UP000034214"/>
    </source>
</evidence>
<dbReference type="InterPro" id="IPR023214">
    <property type="entry name" value="HAD_sf"/>
</dbReference>
<dbReference type="Gene3D" id="1.10.150.240">
    <property type="entry name" value="Putative phosphatase, domain 2"/>
    <property type="match status" value="1"/>
</dbReference>
<protein>
    <submittedName>
        <fullName evidence="1">Pyrophosphatase PpaX</fullName>
    </submittedName>
</protein>
<dbReference type="Proteomes" id="UP000034214">
    <property type="component" value="Unassembled WGS sequence"/>
</dbReference>
<reference evidence="1 2" key="1">
    <citation type="journal article" date="2015" name="Nature">
        <title>rRNA introns, odd ribosomes, and small enigmatic genomes across a large radiation of phyla.</title>
        <authorList>
            <person name="Brown C.T."/>
            <person name="Hug L.A."/>
            <person name="Thomas B.C."/>
            <person name="Sharon I."/>
            <person name="Castelle C.J."/>
            <person name="Singh A."/>
            <person name="Wilkins M.J."/>
            <person name="Williams K.H."/>
            <person name="Banfield J.F."/>
        </authorList>
    </citation>
    <scope>NUCLEOTIDE SEQUENCE [LARGE SCALE GENOMIC DNA]</scope>
</reference>
<dbReference type="SFLD" id="SFLDS00003">
    <property type="entry name" value="Haloacid_Dehalogenase"/>
    <property type="match status" value="1"/>
</dbReference>
<dbReference type="NCBIfam" id="TIGR01549">
    <property type="entry name" value="HAD-SF-IA-v1"/>
    <property type="match status" value="1"/>
</dbReference>
<dbReference type="SFLD" id="SFLDG01129">
    <property type="entry name" value="C1.5:_HAD__Beta-PGM__Phosphata"/>
    <property type="match status" value="1"/>
</dbReference>
<dbReference type="NCBIfam" id="TIGR01509">
    <property type="entry name" value="HAD-SF-IA-v3"/>
    <property type="match status" value="1"/>
</dbReference>
<dbReference type="PANTHER" id="PTHR43434:SF1">
    <property type="entry name" value="PHOSPHOGLYCOLATE PHOSPHATASE"/>
    <property type="match status" value="1"/>
</dbReference>
<dbReference type="CDD" id="cd07505">
    <property type="entry name" value="HAD_BPGM-like"/>
    <property type="match status" value="1"/>
</dbReference>
<dbReference type="EMBL" id="LCKM01000013">
    <property type="protein sequence ID" value="KKT98928.1"/>
    <property type="molecule type" value="Genomic_DNA"/>
</dbReference>
<dbReference type="InterPro" id="IPR023198">
    <property type="entry name" value="PGP-like_dom2"/>
</dbReference>
<dbReference type="GO" id="GO:0006281">
    <property type="term" value="P:DNA repair"/>
    <property type="evidence" value="ECO:0007669"/>
    <property type="project" value="TreeGrafter"/>
</dbReference>
<comment type="caution">
    <text evidence="1">The sequence shown here is derived from an EMBL/GenBank/DDBJ whole genome shotgun (WGS) entry which is preliminary data.</text>
</comment>
<organism evidence="1 2">
    <name type="scientific">Candidatus Collierbacteria bacterium GW2011_GWC2_45_15</name>
    <dbReference type="NCBI Taxonomy" id="1618394"/>
    <lineage>
        <taxon>Bacteria</taxon>
        <taxon>Candidatus Collieribacteriota</taxon>
    </lineage>
</organism>
<evidence type="ECO:0000313" key="1">
    <source>
        <dbReference type="EMBL" id="KKT98928.1"/>
    </source>
</evidence>
<gene>
    <name evidence="1" type="ORF">UW99_C0013G0004</name>
</gene>
<dbReference type="InterPro" id="IPR006439">
    <property type="entry name" value="HAD-SF_hydro_IA"/>
</dbReference>
<dbReference type="Pfam" id="PF13419">
    <property type="entry name" value="HAD_2"/>
    <property type="match status" value="1"/>
</dbReference>
<sequence>MKYKYFLFDWDGSLGNSLPMWFEAFQKVFAEYGKRVTYKQIGEKVIGDWEGPSRMGIENQEEFFTRMEVELMPKLPFVELNPGAKELIENIKKLGGKVAVVSSSKRKYIEPAMQKNGLMNLVDVFLAKEDVKRHKPDPMMLNRAIGMVGGEPDKALMVGDTGKDIMAAKNAGMASALYYPKRYEEFYARRLQEGWKSTYTIRSFGELSRFLK</sequence>
<name>A0A0G1LSH2_9BACT</name>
<dbReference type="GO" id="GO:0008967">
    <property type="term" value="F:phosphoglycolate phosphatase activity"/>
    <property type="evidence" value="ECO:0007669"/>
    <property type="project" value="TreeGrafter"/>
</dbReference>
<accession>A0A0G1LSH2</accession>
<proteinExistence type="predicted"/>
<dbReference type="GO" id="GO:0005829">
    <property type="term" value="C:cytosol"/>
    <property type="evidence" value="ECO:0007669"/>
    <property type="project" value="TreeGrafter"/>
</dbReference>
<dbReference type="SUPFAM" id="SSF56784">
    <property type="entry name" value="HAD-like"/>
    <property type="match status" value="1"/>
</dbReference>
<dbReference type="AlphaFoldDB" id="A0A0G1LSH2"/>
<dbReference type="InterPro" id="IPR041492">
    <property type="entry name" value="HAD_2"/>
</dbReference>
<dbReference type="InterPro" id="IPR036412">
    <property type="entry name" value="HAD-like_sf"/>
</dbReference>
<dbReference type="Gene3D" id="3.40.50.1000">
    <property type="entry name" value="HAD superfamily/HAD-like"/>
    <property type="match status" value="1"/>
</dbReference>
<dbReference type="InterPro" id="IPR050155">
    <property type="entry name" value="HAD-like_hydrolase_sf"/>
</dbReference>
<dbReference type="PANTHER" id="PTHR43434">
    <property type="entry name" value="PHOSPHOGLYCOLATE PHOSPHATASE"/>
    <property type="match status" value="1"/>
</dbReference>